<dbReference type="PANTHER" id="PTHR30483:SF6">
    <property type="entry name" value="PERIPLASMIC BINDING PROTEIN OF ABC TRANSPORTER FOR NATURAL AMINO ACIDS"/>
    <property type="match status" value="1"/>
</dbReference>
<gene>
    <name evidence="5" type="ORF">AADG42_16575</name>
</gene>
<keyword evidence="2 3" id="KW-0732">Signal</keyword>
<feature type="chain" id="PRO_5046882527" evidence="3">
    <location>
        <begin position="29"/>
        <end position="405"/>
    </location>
</feature>
<dbReference type="RefSeq" id="WP_425310284.1">
    <property type="nucleotide sequence ID" value="NZ_CP154795.1"/>
</dbReference>
<evidence type="ECO:0000256" key="2">
    <source>
        <dbReference type="ARBA" id="ARBA00022729"/>
    </source>
</evidence>
<feature type="signal peptide" evidence="3">
    <location>
        <begin position="1"/>
        <end position="28"/>
    </location>
</feature>
<organism evidence="5 6">
    <name type="scientific">Ammonicoccus fulvus</name>
    <dbReference type="NCBI Taxonomy" id="3138240"/>
    <lineage>
        <taxon>Bacteria</taxon>
        <taxon>Bacillati</taxon>
        <taxon>Actinomycetota</taxon>
        <taxon>Actinomycetes</taxon>
        <taxon>Propionibacteriales</taxon>
        <taxon>Propionibacteriaceae</taxon>
        <taxon>Ammonicoccus</taxon>
    </lineage>
</organism>
<name>A0ABZ3FVT8_9ACTN</name>
<evidence type="ECO:0000313" key="6">
    <source>
        <dbReference type="Proteomes" id="UP001442841"/>
    </source>
</evidence>
<dbReference type="CDD" id="cd20014">
    <property type="entry name" value="PBP1_RPA0668_benzoate-like"/>
    <property type="match status" value="1"/>
</dbReference>
<evidence type="ECO:0000313" key="5">
    <source>
        <dbReference type="EMBL" id="XAN08854.1"/>
    </source>
</evidence>
<proteinExistence type="inferred from homology"/>
<sequence>MKRSLGSSLRKFAVIPAMVGALALSACGGGSLGSGSGGSGGSGGGGSTGPVKVGISVPKSGVYAALGKDMEQGFKLYLEEKGNKLGGKDIQLVETDEGAGPQTGVPATEKLITSDQASVVVGIVNSATAAGLKNTFNESKVPLIVTNAGADTLTTPVSDYIFRTSFTNGGVAEALGPKAKEELGDGSVYVLAPDYAAGKEAVAGFKKGFEAAGGKIAGEEYTPFGTTTDWQPYLAKIRQSGAKGVYVFYAGAEAVQFVQQYKQFLGDADIQLYGSGFLTEGSVLDAQGEAADGVKTVLHYSDQIDTPANKKFVEAYTAKWNMAPTVYSVQMYDAAAVLDKALESADGTNGEAIAAALKNVGDIDSPRGTWKFNENHDPDQPYVLREVQMVDGKRVNAVVAELTAG</sequence>
<dbReference type="EMBL" id="CP154795">
    <property type="protein sequence ID" value="XAN08854.1"/>
    <property type="molecule type" value="Genomic_DNA"/>
</dbReference>
<dbReference type="InterPro" id="IPR028081">
    <property type="entry name" value="Leu-bd"/>
</dbReference>
<dbReference type="PROSITE" id="PS51257">
    <property type="entry name" value="PROKAR_LIPOPROTEIN"/>
    <property type="match status" value="1"/>
</dbReference>
<feature type="domain" description="Leucine-binding protein" evidence="4">
    <location>
        <begin position="50"/>
        <end position="388"/>
    </location>
</feature>
<dbReference type="InterPro" id="IPR051010">
    <property type="entry name" value="BCAA_transport"/>
</dbReference>
<protein>
    <submittedName>
        <fullName evidence="5">ABC transporter substrate-binding protein</fullName>
    </submittedName>
</protein>
<comment type="similarity">
    <text evidence="1">Belongs to the leucine-binding protein family.</text>
</comment>
<reference evidence="5 6" key="1">
    <citation type="submission" date="2024-04" db="EMBL/GenBank/DDBJ databases">
        <title>Isolation of an actinomycete strain from pig manure.</title>
        <authorList>
            <person name="Gong T."/>
            <person name="Yu Z."/>
            <person name="An M."/>
            <person name="Wei C."/>
            <person name="Yang W."/>
            <person name="Liu L."/>
        </authorList>
    </citation>
    <scope>NUCLEOTIDE SEQUENCE [LARGE SCALE GENOMIC DNA]</scope>
    <source>
        <strain evidence="5 6">ZF39</strain>
    </source>
</reference>
<evidence type="ECO:0000256" key="1">
    <source>
        <dbReference type="ARBA" id="ARBA00010062"/>
    </source>
</evidence>
<dbReference type="SUPFAM" id="SSF53822">
    <property type="entry name" value="Periplasmic binding protein-like I"/>
    <property type="match status" value="1"/>
</dbReference>
<evidence type="ECO:0000259" key="4">
    <source>
        <dbReference type="Pfam" id="PF13458"/>
    </source>
</evidence>
<dbReference type="InterPro" id="IPR028082">
    <property type="entry name" value="Peripla_BP_I"/>
</dbReference>
<accession>A0ABZ3FVT8</accession>
<dbReference type="Pfam" id="PF13458">
    <property type="entry name" value="Peripla_BP_6"/>
    <property type="match status" value="1"/>
</dbReference>
<dbReference type="Gene3D" id="3.40.50.2300">
    <property type="match status" value="2"/>
</dbReference>
<dbReference type="PANTHER" id="PTHR30483">
    <property type="entry name" value="LEUCINE-SPECIFIC-BINDING PROTEIN"/>
    <property type="match status" value="1"/>
</dbReference>
<dbReference type="Proteomes" id="UP001442841">
    <property type="component" value="Chromosome"/>
</dbReference>
<evidence type="ECO:0000256" key="3">
    <source>
        <dbReference type="SAM" id="SignalP"/>
    </source>
</evidence>
<keyword evidence="6" id="KW-1185">Reference proteome</keyword>